<dbReference type="PANTHER" id="PTHR45138:SF9">
    <property type="entry name" value="DIGUANYLATE CYCLASE DGCM-RELATED"/>
    <property type="match status" value="1"/>
</dbReference>
<dbReference type="InterPro" id="IPR050469">
    <property type="entry name" value="Diguanylate_Cyclase"/>
</dbReference>
<proteinExistence type="predicted"/>
<evidence type="ECO:0000256" key="1">
    <source>
        <dbReference type="SAM" id="Phobius"/>
    </source>
</evidence>
<dbReference type="InterPro" id="IPR000160">
    <property type="entry name" value="GGDEF_dom"/>
</dbReference>
<feature type="transmembrane region" description="Helical" evidence="1">
    <location>
        <begin position="137"/>
        <end position="156"/>
    </location>
</feature>
<dbReference type="PROSITE" id="PS50887">
    <property type="entry name" value="GGDEF"/>
    <property type="match status" value="1"/>
</dbReference>
<feature type="transmembrane region" description="Helical" evidence="1">
    <location>
        <begin position="74"/>
        <end position="97"/>
    </location>
</feature>
<dbReference type="Pfam" id="PF00990">
    <property type="entry name" value="GGDEF"/>
    <property type="match status" value="1"/>
</dbReference>
<reference evidence="3 4" key="1">
    <citation type="submission" date="2024-07" db="EMBL/GenBank/DDBJ databases">
        <authorList>
            <person name="Thanompreechachai J."/>
            <person name="Duangmal K."/>
        </authorList>
    </citation>
    <scope>NUCLEOTIDE SEQUENCE [LARGE SCALE GENOMIC DNA]</scope>
    <source>
        <strain evidence="3 4">LSe6-4</strain>
    </source>
</reference>
<dbReference type="SMART" id="SM00267">
    <property type="entry name" value="GGDEF"/>
    <property type="match status" value="1"/>
</dbReference>
<comment type="caution">
    <text evidence="3">The sequence shown here is derived from an EMBL/GenBank/DDBJ whole genome shotgun (WGS) entry which is preliminary data.</text>
</comment>
<organism evidence="3 4">
    <name type="scientific">Kineococcus halophytocola</name>
    <dbReference type="NCBI Taxonomy" id="3234027"/>
    <lineage>
        <taxon>Bacteria</taxon>
        <taxon>Bacillati</taxon>
        <taxon>Actinomycetota</taxon>
        <taxon>Actinomycetes</taxon>
        <taxon>Kineosporiales</taxon>
        <taxon>Kineosporiaceae</taxon>
        <taxon>Kineococcus</taxon>
    </lineage>
</organism>
<dbReference type="PANTHER" id="PTHR45138">
    <property type="entry name" value="REGULATORY COMPONENTS OF SENSORY TRANSDUCTION SYSTEM"/>
    <property type="match status" value="1"/>
</dbReference>
<evidence type="ECO:0000313" key="3">
    <source>
        <dbReference type="EMBL" id="MEZ0164323.1"/>
    </source>
</evidence>
<feature type="transmembrane region" description="Helical" evidence="1">
    <location>
        <begin position="298"/>
        <end position="316"/>
    </location>
</feature>
<feature type="transmembrane region" description="Helical" evidence="1">
    <location>
        <begin position="234"/>
        <end position="251"/>
    </location>
</feature>
<dbReference type="SUPFAM" id="SSF55073">
    <property type="entry name" value="Nucleotide cyclase"/>
    <property type="match status" value="1"/>
</dbReference>
<keyword evidence="1" id="KW-0472">Membrane</keyword>
<keyword evidence="1" id="KW-1133">Transmembrane helix</keyword>
<dbReference type="InterPro" id="IPR029787">
    <property type="entry name" value="Nucleotide_cyclase"/>
</dbReference>
<dbReference type="EMBL" id="JBGFTU010000005">
    <property type="protein sequence ID" value="MEZ0164323.1"/>
    <property type="molecule type" value="Genomic_DNA"/>
</dbReference>
<accession>A0ABV4GYC6</accession>
<dbReference type="RefSeq" id="WP_370440566.1">
    <property type="nucleotide sequence ID" value="NZ_JBGFTU010000005.1"/>
</dbReference>
<evidence type="ECO:0000313" key="4">
    <source>
        <dbReference type="Proteomes" id="UP001565927"/>
    </source>
</evidence>
<feature type="transmembrane region" description="Helical" evidence="1">
    <location>
        <begin position="109"/>
        <end position="125"/>
    </location>
</feature>
<feature type="transmembrane region" description="Helical" evidence="1">
    <location>
        <begin position="272"/>
        <end position="292"/>
    </location>
</feature>
<dbReference type="Proteomes" id="UP001565927">
    <property type="component" value="Unassembled WGS sequence"/>
</dbReference>
<sequence>MAEGTPAPWWRAGRRVRSPWRAYAVFGVLVALAVQVGPPGPATDSLFVLSSAAAVLATAAGVRRHRPRGAGAWWLLVAGLGAWTLGDATYWLCWWVLDLRGFPGPPDVFYVAAYPLLTAALLRLARQARPARDVEGTIDAAILVVGCGLLSWTFLIAPTLAHAGADPLGAAVSAAYPVGDVLVLGALVRVVTAAGRHSVSSGLFASAALVMLLVDTLYQVATTSGSFDGSGIDWLWQASYVLWGCAALHPSMRRLSDPVPAPETAQFSTTRLLVLTGASLLAPATLVLQLLLGRPPQAWAVVVGSTVLFLLVVARLHALVRRVREQADQLAELARTDPLTGLLNRRSADAELRRLRERAELEGTDLVVGLLDLDRFKVFNDTFGHPAGDRLLVGAATAWRSALAGTGVALARWGGEEFAVLAAGVAPARVERLLADLRAVVPDGQTFSAGLARWDGTEPLEALVARADAALYAAKHAGRACTRTADPGAGPVRPAARRVRSCT</sequence>
<feature type="transmembrane region" description="Helical" evidence="1">
    <location>
        <begin position="20"/>
        <end position="39"/>
    </location>
</feature>
<gene>
    <name evidence="3" type="ORF">AB2L27_06020</name>
</gene>
<dbReference type="Gene3D" id="3.30.70.270">
    <property type="match status" value="1"/>
</dbReference>
<dbReference type="NCBIfam" id="TIGR00254">
    <property type="entry name" value="GGDEF"/>
    <property type="match status" value="1"/>
</dbReference>
<dbReference type="CDD" id="cd01949">
    <property type="entry name" value="GGDEF"/>
    <property type="match status" value="1"/>
</dbReference>
<keyword evidence="1" id="KW-0812">Transmembrane</keyword>
<feature type="transmembrane region" description="Helical" evidence="1">
    <location>
        <begin position="168"/>
        <end position="191"/>
    </location>
</feature>
<name>A0ABV4GYC6_9ACTN</name>
<feature type="domain" description="GGDEF" evidence="2">
    <location>
        <begin position="364"/>
        <end position="487"/>
    </location>
</feature>
<dbReference type="InterPro" id="IPR043128">
    <property type="entry name" value="Rev_trsase/Diguanyl_cyclase"/>
</dbReference>
<evidence type="ECO:0000259" key="2">
    <source>
        <dbReference type="PROSITE" id="PS50887"/>
    </source>
</evidence>
<keyword evidence="4" id="KW-1185">Reference proteome</keyword>
<feature type="transmembrane region" description="Helical" evidence="1">
    <location>
        <begin position="45"/>
        <end position="62"/>
    </location>
</feature>
<feature type="transmembrane region" description="Helical" evidence="1">
    <location>
        <begin position="203"/>
        <end position="222"/>
    </location>
</feature>
<protein>
    <submittedName>
        <fullName evidence="3">GGDEF domain-containing protein</fullName>
    </submittedName>
</protein>